<reference evidence="2 3" key="1">
    <citation type="submission" date="2019-01" db="EMBL/GenBank/DDBJ databases">
        <title>Sequencing of cultivated peanut Arachis hypogaea provides insights into genome evolution and oil improvement.</title>
        <authorList>
            <person name="Chen X."/>
        </authorList>
    </citation>
    <scope>NUCLEOTIDE SEQUENCE [LARGE SCALE GENOMIC DNA]</scope>
    <source>
        <strain evidence="3">cv. Fuhuasheng</strain>
        <tissue evidence="2">Leaves</tissue>
    </source>
</reference>
<accession>A0A444YG75</accession>
<organism evidence="2 3">
    <name type="scientific">Arachis hypogaea</name>
    <name type="common">Peanut</name>
    <dbReference type="NCBI Taxonomy" id="3818"/>
    <lineage>
        <taxon>Eukaryota</taxon>
        <taxon>Viridiplantae</taxon>
        <taxon>Streptophyta</taxon>
        <taxon>Embryophyta</taxon>
        <taxon>Tracheophyta</taxon>
        <taxon>Spermatophyta</taxon>
        <taxon>Magnoliopsida</taxon>
        <taxon>eudicotyledons</taxon>
        <taxon>Gunneridae</taxon>
        <taxon>Pentapetalae</taxon>
        <taxon>rosids</taxon>
        <taxon>fabids</taxon>
        <taxon>Fabales</taxon>
        <taxon>Fabaceae</taxon>
        <taxon>Papilionoideae</taxon>
        <taxon>50 kb inversion clade</taxon>
        <taxon>dalbergioids sensu lato</taxon>
        <taxon>Dalbergieae</taxon>
        <taxon>Pterocarpus clade</taxon>
        <taxon>Arachis</taxon>
    </lineage>
</organism>
<gene>
    <name evidence="2" type="ORF">Ahy_B06g079786</name>
</gene>
<feature type="transmembrane region" description="Helical" evidence="1">
    <location>
        <begin position="61"/>
        <end position="77"/>
    </location>
</feature>
<sequence>MKRAVRAGSDFFHCGCGCCGRFCALMSLLVLAELNFVVFGVGGDIRTLVPSKFEAEDDRNAILIFFLSLLLLLSGSGQQATATSDISNLISSSIIFISLASCFLPYFAPSFSWVSATAPKQTNAQRSSPSSPVTNLLYPQILPLLSLSLLPTSFPNANFFCSLFDRMRCHGNNALERLYE</sequence>
<name>A0A444YG75_ARAHY</name>
<protein>
    <submittedName>
        <fullName evidence="2">Uncharacterized protein</fullName>
    </submittedName>
</protein>
<feature type="transmembrane region" description="Helical" evidence="1">
    <location>
        <begin position="89"/>
        <end position="108"/>
    </location>
</feature>
<keyword evidence="1" id="KW-1133">Transmembrane helix</keyword>
<keyword evidence="1" id="KW-0472">Membrane</keyword>
<dbReference type="Proteomes" id="UP000289738">
    <property type="component" value="Chromosome B06"/>
</dbReference>
<feature type="transmembrane region" description="Helical" evidence="1">
    <location>
        <begin position="141"/>
        <end position="161"/>
    </location>
</feature>
<evidence type="ECO:0000313" key="2">
    <source>
        <dbReference type="EMBL" id="RYR00901.1"/>
    </source>
</evidence>
<comment type="caution">
    <text evidence="2">The sequence shown here is derived from an EMBL/GenBank/DDBJ whole genome shotgun (WGS) entry which is preliminary data.</text>
</comment>
<evidence type="ECO:0000256" key="1">
    <source>
        <dbReference type="SAM" id="Phobius"/>
    </source>
</evidence>
<dbReference type="AlphaFoldDB" id="A0A444YG75"/>
<keyword evidence="3" id="KW-1185">Reference proteome</keyword>
<keyword evidence="1" id="KW-0812">Transmembrane</keyword>
<dbReference type="EMBL" id="SDMP01000016">
    <property type="protein sequence ID" value="RYR00901.1"/>
    <property type="molecule type" value="Genomic_DNA"/>
</dbReference>
<evidence type="ECO:0000313" key="3">
    <source>
        <dbReference type="Proteomes" id="UP000289738"/>
    </source>
</evidence>
<proteinExistence type="predicted"/>
<feature type="transmembrane region" description="Helical" evidence="1">
    <location>
        <begin position="21"/>
        <end position="41"/>
    </location>
</feature>